<protein>
    <submittedName>
        <fullName evidence="1">DNA alkylation repair protein</fullName>
    </submittedName>
</protein>
<keyword evidence="2" id="KW-1185">Reference proteome</keyword>
<comment type="caution">
    <text evidence="1">The sequence shown here is derived from an EMBL/GenBank/DDBJ whole genome shotgun (WGS) entry which is preliminary data.</text>
</comment>
<accession>A0AAI9WND0</accession>
<dbReference type="AlphaFoldDB" id="A0AAI9WND0"/>
<evidence type="ECO:0000313" key="2">
    <source>
        <dbReference type="Proteomes" id="UP000469462"/>
    </source>
</evidence>
<dbReference type="Gene3D" id="1.25.10.90">
    <property type="match status" value="1"/>
</dbReference>
<dbReference type="InterPro" id="IPR014825">
    <property type="entry name" value="DNA_alkylation"/>
</dbReference>
<dbReference type="InterPro" id="IPR016024">
    <property type="entry name" value="ARM-type_fold"/>
</dbReference>
<organism evidence="1 2">
    <name type="scientific">Sutterella seckii</name>
    <dbReference type="NCBI Taxonomy" id="1944635"/>
    <lineage>
        <taxon>Bacteria</taxon>
        <taxon>Pseudomonadati</taxon>
        <taxon>Pseudomonadota</taxon>
        <taxon>Betaproteobacteria</taxon>
        <taxon>Burkholderiales</taxon>
        <taxon>Sutterellaceae</taxon>
        <taxon>Sutterella</taxon>
    </lineage>
</organism>
<dbReference type="Proteomes" id="UP000469462">
    <property type="component" value="Unassembled WGS sequence"/>
</dbReference>
<dbReference type="CDD" id="cd06561">
    <property type="entry name" value="AlkD_like"/>
    <property type="match status" value="1"/>
</dbReference>
<dbReference type="EMBL" id="WEHW01000006">
    <property type="protein sequence ID" value="KAB7652169.1"/>
    <property type="molecule type" value="Genomic_DNA"/>
</dbReference>
<dbReference type="Pfam" id="PF08713">
    <property type="entry name" value="DNA_alkylation"/>
    <property type="match status" value="1"/>
</dbReference>
<reference evidence="1 2" key="1">
    <citation type="submission" date="2019-10" db="EMBL/GenBank/DDBJ databases">
        <title>Genome diversity of Sutterella seckii.</title>
        <authorList>
            <person name="Chaplin A.V."/>
            <person name="Sokolova S.R."/>
            <person name="Mosin K.A."/>
            <person name="Ivanova E.L."/>
            <person name="Kochetkova T.O."/>
            <person name="Goltsov A.Y."/>
            <person name="Trofimov D.Y."/>
            <person name="Efimov B.A."/>
        </authorList>
    </citation>
    <scope>NUCLEOTIDE SEQUENCE [LARGE SCALE GENOMIC DNA]</scope>
    <source>
        <strain evidence="1 2">ASD3426</strain>
    </source>
</reference>
<name>A0AAI9WND0_9BURK</name>
<proteinExistence type="predicted"/>
<gene>
    <name evidence="1" type="ORF">GBM96_03360</name>
</gene>
<sequence length="267" mass="30280">MLWSVLQIVPERHFSMTLLDELHLDLIHAADFRIYDTKGVMLPGVPYRIGVPMAAVRAAAARIIRSGRSREFLDEALSPGRVRAHEVLKTTGLVIALDKSFSLSERLRYARQYQPFITNWALCDLFAGSMKCFRAAPEDAFGYIRELIAADDPWRIRTGLVFLLSHCLDEAALPRALELSLDRNVLLHAEDAYYVSMGLAWALSIFYVTDAHLTREAFLEKVSSGDMDPATARRTAQKIRESLRVPRAEAREFKENTDSAIRRSVKR</sequence>
<dbReference type="SUPFAM" id="SSF48371">
    <property type="entry name" value="ARM repeat"/>
    <property type="match status" value="1"/>
</dbReference>
<evidence type="ECO:0000313" key="1">
    <source>
        <dbReference type="EMBL" id="KAB7652169.1"/>
    </source>
</evidence>